<keyword evidence="8" id="KW-0378">Hydrolase</keyword>
<dbReference type="Gene3D" id="3.30.1620.10">
    <property type="entry name" value="b-12 dependent (class ii) ribonucleotide reductase, Chain A, Domain 2"/>
    <property type="match status" value="1"/>
</dbReference>
<dbReference type="PRINTS" id="PR00379">
    <property type="entry name" value="INTEIN"/>
</dbReference>
<dbReference type="STRING" id="56110.Oscil6304_0998"/>
<dbReference type="InterPro" id="IPR003586">
    <property type="entry name" value="Hint_dom_C"/>
</dbReference>
<dbReference type="EMBL" id="CP003607">
    <property type="protein sequence ID" value="AFY80727.1"/>
    <property type="molecule type" value="Genomic_DNA"/>
</dbReference>
<dbReference type="InterPro" id="IPR027434">
    <property type="entry name" value="Homing_endonucl"/>
</dbReference>
<dbReference type="InterPro" id="IPR006141">
    <property type="entry name" value="Intein_N"/>
</dbReference>
<dbReference type="eggNOG" id="COG1372">
    <property type="taxonomic scope" value="Bacteria"/>
</dbReference>
<dbReference type="NCBIfam" id="TIGR01445">
    <property type="entry name" value="intein_Nterm"/>
    <property type="match status" value="1"/>
</dbReference>
<keyword evidence="5" id="KW-0560">Oxidoreductase</keyword>
<evidence type="ECO:0000256" key="4">
    <source>
        <dbReference type="ARBA" id="ARBA00023000"/>
    </source>
</evidence>
<dbReference type="Pfam" id="PF21995">
    <property type="entry name" value="RNR-II_ins_dom"/>
    <property type="match status" value="1"/>
</dbReference>
<evidence type="ECO:0000256" key="5">
    <source>
        <dbReference type="ARBA" id="ARBA00023002"/>
    </source>
</evidence>
<organism evidence="8 9">
    <name type="scientific">Oscillatoria acuminata PCC 6304</name>
    <dbReference type="NCBI Taxonomy" id="56110"/>
    <lineage>
        <taxon>Bacteria</taxon>
        <taxon>Bacillati</taxon>
        <taxon>Cyanobacteriota</taxon>
        <taxon>Cyanophyceae</taxon>
        <taxon>Oscillatoriophycideae</taxon>
        <taxon>Oscillatoriales</taxon>
        <taxon>Oscillatoriaceae</taxon>
        <taxon>Oscillatoria</taxon>
    </lineage>
</organism>
<sequence length="1465" mass="164695">MVRELERTRHHSDFPETAPAANPVFFRTYSRRQNDGRETWDQVCDRTIAGLEKLGNLNSDEVALLTQMQKQLKTLSSGRWLWVGGTDWIERPENFSGAYNCSSTNIHDWRAFGLLMGLAMMGCGTGAVLEPQYINQLPPIRNRLQITLQGEIGMTPSDRRRQETEVTYDGSRVLMNVGDSRIGWVQSYQTLLELSTDERFNSTVEVVVDLCDIRPAGEPLKGFGGVANPVKLTDLYQRVALILNKANGRQLNSVECCLLIDEAASTIVAGNIRRSAGMRQGASDDELFANAKMNLWQQDEAGNWRIDPERDALRMSNHTRVFHHKPTLNQCIDAVRQQYYSGEGAIQWAGEAVARASCDLMPDRESKRDFLKAYNEGKGMEWIGDRYPEISQPELEHRLSRVGLNPCHSGDTLVSTNRGLVPIQELVNTPFQALVDLRSVGLSGVKLTDAIAFSTGVQTTYRVTLANGMEMRCTAEHQHLTNQGWVATKDLKLDHAILTQKGEGSFGKATMTVEQAQMLGWLYGDGSIYKQARGLEAVFYMNPQEYPTVFPVMSEAVESLTGYNHQPSLVKGLYTFHSGSPLMSGFLEQLGIESKEFLPTGFFTQSKDVIVGFLQGLFSADACVSVKARHIELRNRSKHLLQAVQLLLLNLGIKSSVKIKEKPGGKGVPYTLKDGTEKVSNNRGSWRLIIYSGEGMRKFRETIGFTLVPAKQQKLEHLADKKLSRTYSETVVSSWYSAKVTGIEEFGEEPVYDLHVPLTHSFIANGCITHNCGEIIGADFHCVSGDTMLVTRDGMHSIRSLVGQSVEIWNGQRWSRVTPMLTGRDRQLYRVSFADGTWLDVTEKHRFFVSDRFGKTYLEMTTAQLQEHLSTHKYALHTEPFQIDYQDGKFVDPLWAYTLGQLVGDGSLCQSNGKPQLQLRLYGAKTYPELALAGRTSGKLRYYAENPETPCLLYTGFQGQFDYEQVRDLKANATALEPLASWNREGILHFIAGLIDADGSATSSGGVRLYLSDYNRAYRVYLLLLKCGIRSSINLQSRAGESTNLGIRSKDLWYLQITDCAAIPCQRVNTSKGHHPTNKGKWQVIREILPIQGRQDTFCFNEPEFHKGVFGGTLTGQCNLAEIHLNQIDPENDREQEDAFAAGALSVATLLNHKFVEPRYQYSREIDPIVGVSFTGLFDFFVHAFGVDWLRWWVEGRPATPEGIEFKRQEEAYLTRWRDIVHEKVWDYCDRHGLRRPNRCTTVQPSGTKSLLTGASPGWHPPKAQRFIRRITFGKNDPVALACIDYGYNVIPSQSDKDENGNLLNDPFDPRCSEWLVEIPIAVSWADLPGADEIDISQFSAMAQMDFYMNVQSHYVTHNTSATVEVRESEIEALGSRIYEAIQNDEGYISAALLARFDDRQSFPRLPFEPIDKAEYDRLSAEVLVRRKTDDFKNALQRYDLGELAEAGPAGCDSDKCLLPEKNPS</sequence>
<dbReference type="InParanoid" id="K9TCV7"/>
<feature type="domain" description="DOD-type homing endonuclease" evidence="7">
    <location>
        <begin position="518"/>
        <end position="653"/>
    </location>
</feature>
<dbReference type="Gene3D" id="3.10.28.10">
    <property type="entry name" value="Homing endonucleases"/>
    <property type="match status" value="2"/>
</dbReference>
<dbReference type="SUPFAM" id="SSF51294">
    <property type="entry name" value="Hedgehog/intein (Hint) domain"/>
    <property type="match status" value="2"/>
</dbReference>
<dbReference type="SMART" id="SM00305">
    <property type="entry name" value="HintC"/>
    <property type="match status" value="2"/>
</dbReference>
<keyword evidence="6" id="KW-0170">Cobalt</keyword>
<dbReference type="SMART" id="SM00306">
    <property type="entry name" value="HintN"/>
    <property type="match status" value="2"/>
</dbReference>
<keyword evidence="4" id="KW-0651">Protein splicing</keyword>
<evidence type="ECO:0000256" key="2">
    <source>
        <dbReference type="ARBA" id="ARBA00022628"/>
    </source>
</evidence>
<dbReference type="PANTHER" id="PTHR43371">
    <property type="entry name" value="VITAMIN B12-DEPENDENT RIBONUCLEOTIDE REDUCTASE"/>
    <property type="match status" value="1"/>
</dbReference>
<dbReference type="GO" id="GO:0004748">
    <property type="term" value="F:ribonucleoside-diphosphate reductase activity, thioredoxin disulfide as acceptor"/>
    <property type="evidence" value="ECO:0007669"/>
    <property type="project" value="InterPro"/>
</dbReference>
<evidence type="ECO:0000313" key="8">
    <source>
        <dbReference type="EMBL" id="AFY80727.1"/>
    </source>
</evidence>
<dbReference type="KEGG" id="oac:Oscil6304_0998"/>
<dbReference type="Proteomes" id="UP000010367">
    <property type="component" value="Chromosome"/>
</dbReference>
<evidence type="ECO:0000313" key="9">
    <source>
        <dbReference type="Proteomes" id="UP000010367"/>
    </source>
</evidence>
<dbReference type="GO" id="GO:0031419">
    <property type="term" value="F:cobalamin binding"/>
    <property type="evidence" value="ECO:0007669"/>
    <property type="project" value="UniProtKB-KW"/>
</dbReference>
<evidence type="ECO:0000256" key="6">
    <source>
        <dbReference type="ARBA" id="ARBA00023285"/>
    </source>
</evidence>
<keyword evidence="9" id="KW-1185">Reference proteome</keyword>
<dbReference type="InterPro" id="IPR013345">
    <property type="entry name" value="RTP_Rdtase_AdoCbl-dep"/>
</dbReference>
<dbReference type="Pfam" id="PF14528">
    <property type="entry name" value="LAGLIDADG_3"/>
    <property type="match status" value="2"/>
</dbReference>
<dbReference type="GO" id="GO:0016539">
    <property type="term" value="P:intein-mediated protein splicing"/>
    <property type="evidence" value="ECO:0007669"/>
    <property type="project" value="InterPro"/>
</dbReference>
<dbReference type="PROSITE" id="PS50818">
    <property type="entry name" value="INTEIN_C_TER"/>
    <property type="match status" value="1"/>
</dbReference>
<dbReference type="InterPro" id="IPR004860">
    <property type="entry name" value="LAGLIDADG_dom"/>
</dbReference>
<evidence type="ECO:0000259" key="7">
    <source>
        <dbReference type="PROSITE" id="PS50819"/>
    </source>
</evidence>
<accession>K9TCV7</accession>
<dbReference type="PATRIC" id="fig|56110.3.peg.1205"/>
<feature type="domain" description="DOD-type homing endonuclease" evidence="7">
    <location>
        <begin position="898"/>
        <end position="1029"/>
    </location>
</feature>
<evidence type="ECO:0000256" key="3">
    <source>
        <dbReference type="ARBA" id="ARBA00022813"/>
    </source>
</evidence>
<dbReference type="Pfam" id="PF14890">
    <property type="entry name" value="Intein_splicing"/>
    <property type="match status" value="1"/>
</dbReference>
<dbReference type="SUPFAM" id="SSF51998">
    <property type="entry name" value="PFL-like glycyl radical enzymes"/>
    <property type="match status" value="2"/>
</dbReference>
<dbReference type="CDD" id="cd00081">
    <property type="entry name" value="Hint"/>
    <property type="match status" value="2"/>
</dbReference>
<dbReference type="RefSeq" id="WP_015147377.1">
    <property type="nucleotide sequence ID" value="NC_019693.1"/>
</dbReference>
<keyword evidence="8" id="KW-0540">Nuclease</keyword>
<dbReference type="NCBIfam" id="TIGR01443">
    <property type="entry name" value="intein_Cterm"/>
    <property type="match status" value="1"/>
</dbReference>
<dbReference type="InterPro" id="IPR006142">
    <property type="entry name" value="INTEIN"/>
</dbReference>
<dbReference type="Gene3D" id="2.170.16.10">
    <property type="entry name" value="Hedgehog/Intein (Hint) domain"/>
    <property type="match status" value="3"/>
</dbReference>
<dbReference type="OrthoDB" id="9763270at2"/>
<comment type="cofactor">
    <cofactor evidence="1">
        <name>adenosylcob(III)alamin</name>
        <dbReference type="ChEBI" id="CHEBI:18408"/>
    </cofactor>
</comment>
<proteinExistence type="predicted"/>
<dbReference type="GO" id="GO:0008998">
    <property type="term" value="F:ribonucleoside-triphosphate reductase (thioredoxin) activity"/>
    <property type="evidence" value="ECO:0007669"/>
    <property type="project" value="InterPro"/>
</dbReference>
<dbReference type="SUPFAM" id="SSF55608">
    <property type="entry name" value="Homing endonucleases"/>
    <property type="match status" value="2"/>
</dbReference>
<dbReference type="InterPro" id="IPR050862">
    <property type="entry name" value="RdRp_reductase_class-2"/>
</dbReference>
<protein>
    <submittedName>
        <fullName evidence="8">Intein/homing endonuclease</fullName>
    </submittedName>
</protein>
<dbReference type="InterPro" id="IPR003587">
    <property type="entry name" value="Hint_dom_N"/>
</dbReference>
<dbReference type="InterPro" id="IPR054158">
    <property type="entry name" value="RNR-II_ins_dom"/>
</dbReference>
<dbReference type="Gene3D" id="3.90.1390.10">
    <property type="entry name" value="b-12 dependent (class ii) ribonucleotide reductase, chain A, domain 3"/>
    <property type="match status" value="1"/>
</dbReference>
<reference evidence="8 9" key="1">
    <citation type="submission" date="2012-06" db="EMBL/GenBank/DDBJ databases">
        <title>Finished chromosome of genome of Oscillatoria acuminata PCC 6304.</title>
        <authorList>
            <consortium name="US DOE Joint Genome Institute"/>
            <person name="Gugger M."/>
            <person name="Coursin T."/>
            <person name="Rippka R."/>
            <person name="Tandeau De Marsac N."/>
            <person name="Huntemann M."/>
            <person name="Wei C.-L."/>
            <person name="Han J."/>
            <person name="Detter J.C."/>
            <person name="Han C."/>
            <person name="Tapia R."/>
            <person name="Davenport K."/>
            <person name="Daligault H."/>
            <person name="Erkkila T."/>
            <person name="Gu W."/>
            <person name="Munk A.C.C."/>
            <person name="Teshima H."/>
            <person name="Xu Y."/>
            <person name="Chain P."/>
            <person name="Chen A."/>
            <person name="Krypides N."/>
            <person name="Mavromatis K."/>
            <person name="Markowitz V."/>
            <person name="Szeto E."/>
            <person name="Ivanova N."/>
            <person name="Mikhailova N."/>
            <person name="Ovchinnikova G."/>
            <person name="Pagani I."/>
            <person name="Pati A."/>
            <person name="Goodwin L."/>
            <person name="Peters L."/>
            <person name="Pitluck S."/>
            <person name="Woyke T."/>
            <person name="Kerfeld C."/>
        </authorList>
    </citation>
    <scope>NUCLEOTIDE SEQUENCE [LARGE SCALE GENOMIC DNA]</scope>
    <source>
        <strain evidence="8 9">PCC 6304</strain>
    </source>
</reference>
<dbReference type="InterPro" id="IPR030934">
    <property type="entry name" value="Intein_C"/>
</dbReference>
<dbReference type="PROSITE" id="PS50819">
    <property type="entry name" value="INTEIN_ENDONUCLEASE"/>
    <property type="match status" value="2"/>
</dbReference>
<dbReference type="Gene3D" id="3.20.70.20">
    <property type="match status" value="2"/>
</dbReference>
<dbReference type="HOGENOM" id="CLU_002384_1_0_3"/>
<dbReference type="PROSITE" id="PS50817">
    <property type="entry name" value="INTEIN_N_TER"/>
    <property type="match status" value="2"/>
</dbReference>
<evidence type="ECO:0000256" key="1">
    <source>
        <dbReference type="ARBA" id="ARBA00001922"/>
    </source>
</evidence>
<dbReference type="PANTHER" id="PTHR43371:SF1">
    <property type="entry name" value="RIBONUCLEOSIDE-DIPHOSPHATE REDUCTASE"/>
    <property type="match status" value="1"/>
</dbReference>
<dbReference type="GO" id="GO:0006260">
    <property type="term" value="P:DNA replication"/>
    <property type="evidence" value="ECO:0007669"/>
    <property type="project" value="InterPro"/>
</dbReference>
<keyword evidence="8" id="KW-0255">Endonuclease</keyword>
<dbReference type="GO" id="GO:0000166">
    <property type="term" value="F:nucleotide binding"/>
    <property type="evidence" value="ECO:0007669"/>
    <property type="project" value="InterPro"/>
</dbReference>
<name>K9TCV7_9CYAN</name>
<gene>
    <name evidence="8" type="ORF">Oscil6304_0998</name>
</gene>
<dbReference type="NCBIfam" id="TIGR02505">
    <property type="entry name" value="RTPR"/>
    <property type="match status" value="1"/>
</dbReference>
<keyword evidence="3" id="KW-0068">Autocatalytic cleavage</keyword>
<keyword evidence="2" id="KW-0846">Cobalamin</keyword>
<dbReference type="GO" id="GO:0004519">
    <property type="term" value="F:endonuclease activity"/>
    <property type="evidence" value="ECO:0007669"/>
    <property type="project" value="UniProtKB-KW"/>
</dbReference>
<dbReference type="InterPro" id="IPR036844">
    <property type="entry name" value="Hint_dom_sf"/>
</dbReference>
<dbReference type="InterPro" id="IPR004042">
    <property type="entry name" value="Intein_endonuc_central"/>
</dbReference>